<accession>A0A6P8B516</accession>
<organism evidence="5 6">
    <name type="scientific">Pyricularia grisea</name>
    <name type="common">Crabgrass-specific blast fungus</name>
    <name type="synonym">Magnaporthe grisea</name>
    <dbReference type="NCBI Taxonomy" id="148305"/>
    <lineage>
        <taxon>Eukaryota</taxon>
        <taxon>Fungi</taxon>
        <taxon>Dikarya</taxon>
        <taxon>Ascomycota</taxon>
        <taxon>Pezizomycotina</taxon>
        <taxon>Sordariomycetes</taxon>
        <taxon>Sordariomycetidae</taxon>
        <taxon>Magnaporthales</taxon>
        <taxon>Pyriculariaceae</taxon>
        <taxon>Pyricularia</taxon>
    </lineage>
</organism>
<dbReference type="GO" id="GO:0017136">
    <property type="term" value="F:histone deacetylase activity, NAD-dependent"/>
    <property type="evidence" value="ECO:0007669"/>
    <property type="project" value="TreeGrafter"/>
</dbReference>
<dbReference type="PROSITE" id="PS50305">
    <property type="entry name" value="SIRTUIN"/>
    <property type="match status" value="1"/>
</dbReference>
<dbReference type="KEGG" id="pgri:PgNI_05843"/>
<gene>
    <name evidence="6" type="ORF">PgNI_05843</name>
</gene>
<name>A0A6P8B516_PYRGI</name>
<dbReference type="GO" id="GO:0070403">
    <property type="term" value="F:NAD+ binding"/>
    <property type="evidence" value="ECO:0007669"/>
    <property type="project" value="TreeGrafter"/>
</dbReference>
<keyword evidence="2" id="KW-0520">NAD</keyword>
<dbReference type="InterPro" id="IPR050134">
    <property type="entry name" value="NAD-dep_sirtuin_deacylases"/>
</dbReference>
<reference evidence="6" key="3">
    <citation type="submission" date="2025-08" db="UniProtKB">
        <authorList>
            <consortium name="RefSeq"/>
        </authorList>
    </citation>
    <scope>IDENTIFICATION</scope>
    <source>
        <strain evidence="6">NI907</strain>
    </source>
</reference>
<dbReference type="PANTHER" id="PTHR11085:SF10">
    <property type="entry name" value="NAD-DEPENDENT PROTEIN DEACYLASE SIRTUIN-5, MITOCHONDRIAL-RELATED"/>
    <property type="match status" value="1"/>
</dbReference>
<evidence type="ECO:0000313" key="5">
    <source>
        <dbReference type="Proteomes" id="UP000515153"/>
    </source>
</evidence>
<evidence type="ECO:0000259" key="4">
    <source>
        <dbReference type="PROSITE" id="PS50305"/>
    </source>
</evidence>
<evidence type="ECO:0000313" key="6">
    <source>
        <dbReference type="RefSeq" id="XP_030982248.1"/>
    </source>
</evidence>
<dbReference type="AlphaFoldDB" id="A0A6P8B516"/>
<keyword evidence="1" id="KW-0808">Transferase</keyword>
<reference evidence="5 6" key="1">
    <citation type="journal article" date="2019" name="Mol. Biol. Evol.">
        <title>Blast fungal genomes show frequent chromosomal changes, gene gains and losses, and effector gene turnover.</title>
        <authorList>
            <person name="Gomez Luciano L.B."/>
            <person name="Jason Tsai I."/>
            <person name="Chuma I."/>
            <person name="Tosa Y."/>
            <person name="Chen Y.H."/>
            <person name="Li J.Y."/>
            <person name="Li M.Y."/>
            <person name="Jade Lu M.Y."/>
            <person name="Nakayashiki H."/>
            <person name="Li W.H."/>
        </authorList>
    </citation>
    <scope>NUCLEOTIDE SEQUENCE [LARGE SCALE GENOMIC DNA]</scope>
    <source>
        <strain evidence="5 6">NI907</strain>
    </source>
</reference>
<feature type="domain" description="Deacetylase sirtuin-type" evidence="4">
    <location>
        <begin position="1"/>
        <end position="315"/>
    </location>
</feature>
<dbReference type="InterPro" id="IPR026591">
    <property type="entry name" value="Sirtuin_cat_small_dom_sf"/>
</dbReference>
<dbReference type="Proteomes" id="UP000515153">
    <property type="component" value="Chromosome I"/>
</dbReference>
<dbReference type="Gene3D" id="3.30.1600.10">
    <property type="entry name" value="SIR2/SIRT2 'Small Domain"/>
    <property type="match status" value="2"/>
</dbReference>
<comment type="caution">
    <text evidence="3">Lacks conserved residue(s) required for the propagation of feature annotation.</text>
</comment>
<dbReference type="RefSeq" id="XP_030982248.1">
    <property type="nucleotide sequence ID" value="XM_031125874.1"/>
</dbReference>
<reference evidence="6" key="2">
    <citation type="submission" date="2019-10" db="EMBL/GenBank/DDBJ databases">
        <authorList>
            <consortium name="NCBI Genome Project"/>
        </authorList>
    </citation>
    <scope>NUCLEOTIDE SEQUENCE</scope>
    <source>
        <strain evidence="6">NI907</strain>
    </source>
</reference>
<sequence>MAPKSSIEEFQTLLAGIMSKPKDGRGSQGRMLAILGAGLAAPSGLPTMRGPGGLWQRKTAAVSEPTNRTDLEMVWLYYAWRHHLAAGALPNAAHEALARLARHCHPQTSSSGAAAAPPTKEGEQPASLLEFELMCLNLSLDDLLLRAGYPPESLRAAFGSNMALVCTDTSACSAVRRTSTTDRPCPSLVSADDEPPRWLTDPTLPVPDVEASRFPHCAACGKHLVRPSVQPNRQALADVDEFVARKPSVDVALVVGTAAVLPPAPRYLHETMRRGAVVVVVNPDPGVAEGLRDEDFFFQGDAAEILPRLFDKVVS</sequence>
<dbReference type="SUPFAM" id="SSF52467">
    <property type="entry name" value="DHS-like NAD/FAD-binding domain"/>
    <property type="match status" value="1"/>
</dbReference>
<evidence type="ECO:0000256" key="3">
    <source>
        <dbReference type="PROSITE-ProRule" id="PRU00236"/>
    </source>
</evidence>
<keyword evidence="5" id="KW-1185">Reference proteome</keyword>
<dbReference type="InterPro" id="IPR029035">
    <property type="entry name" value="DHS-like_NAD/FAD-binding_dom"/>
</dbReference>
<dbReference type="InterPro" id="IPR026590">
    <property type="entry name" value="Ssirtuin_cat_dom"/>
</dbReference>
<evidence type="ECO:0000256" key="2">
    <source>
        <dbReference type="ARBA" id="ARBA00023027"/>
    </source>
</evidence>
<evidence type="ECO:0000256" key="1">
    <source>
        <dbReference type="ARBA" id="ARBA00022679"/>
    </source>
</evidence>
<dbReference type="GeneID" id="41960783"/>
<dbReference type="GO" id="GO:0005634">
    <property type="term" value="C:nucleus"/>
    <property type="evidence" value="ECO:0007669"/>
    <property type="project" value="TreeGrafter"/>
</dbReference>
<dbReference type="Gene3D" id="3.40.50.1220">
    <property type="entry name" value="TPP-binding domain"/>
    <property type="match status" value="2"/>
</dbReference>
<dbReference type="PANTHER" id="PTHR11085">
    <property type="entry name" value="NAD-DEPENDENT PROTEIN DEACYLASE SIRTUIN-5, MITOCHONDRIAL-RELATED"/>
    <property type="match status" value="1"/>
</dbReference>
<proteinExistence type="predicted"/>
<protein>
    <recommendedName>
        <fullName evidence="4">Deacetylase sirtuin-type domain-containing protein</fullName>
    </recommendedName>
</protein>